<dbReference type="Proteomes" id="UP000638188">
    <property type="component" value="Unassembled WGS sequence"/>
</dbReference>
<dbReference type="InterPro" id="IPR011057">
    <property type="entry name" value="Mss4-like_sf"/>
</dbReference>
<reference evidence="7" key="1">
    <citation type="journal article" date="2019" name="Int. J. Syst. Evol. Microbiol.">
        <title>The Global Catalogue of Microorganisms (GCM) 10K type strain sequencing project: providing services to taxonomists for standard genome sequencing and annotation.</title>
        <authorList>
            <consortium name="The Broad Institute Genomics Platform"/>
            <consortium name="The Broad Institute Genome Sequencing Center for Infectious Disease"/>
            <person name="Wu L."/>
            <person name="Ma J."/>
        </authorList>
    </citation>
    <scope>NUCLEOTIDE SEQUENCE [LARGE SCALE GENOMIC DNA]</scope>
    <source>
        <strain evidence="7">CGMCC 1.12482</strain>
    </source>
</reference>
<organism evidence="6 7">
    <name type="scientific">Halopseudomonas salina</name>
    <dbReference type="NCBI Taxonomy" id="1323744"/>
    <lineage>
        <taxon>Bacteria</taxon>
        <taxon>Pseudomonadati</taxon>
        <taxon>Pseudomonadota</taxon>
        <taxon>Gammaproteobacteria</taxon>
        <taxon>Pseudomonadales</taxon>
        <taxon>Pseudomonadaceae</taxon>
        <taxon>Halopseudomonas</taxon>
    </lineage>
</organism>
<gene>
    <name evidence="6" type="primary">msrB</name>
    <name evidence="6" type="ORF">GCM10007418_05240</name>
</gene>
<keyword evidence="4" id="KW-0732">Signal</keyword>
<dbReference type="SUPFAM" id="SSF51316">
    <property type="entry name" value="Mss4-like"/>
    <property type="match status" value="1"/>
</dbReference>
<evidence type="ECO:0000256" key="1">
    <source>
        <dbReference type="ARBA" id="ARBA00012499"/>
    </source>
</evidence>
<dbReference type="InterPro" id="IPR002579">
    <property type="entry name" value="Met_Sox_Rdtase_MsrB_dom"/>
</dbReference>
<dbReference type="RefSeq" id="WP_150277377.1">
    <property type="nucleotide sequence ID" value="NZ_BMFF01000001.1"/>
</dbReference>
<evidence type="ECO:0000313" key="6">
    <source>
        <dbReference type="EMBL" id="GGC88493.1"/>
    </source>
</evidence>
<accession>A0ABQ1P0G1</accession>
<comment type="catalytic activity">
    <reaction evidence="3">
        <text>L-methionyl-[protein] + [thioredoxin]-disulfide + H2O = L-methionyl-(R)-S-oxide-[protein] + [thioredoxin]-dithiol</text>
        <dbReference type="Rhea" id="RHEA:24164"/>
        <dbReference type="Rhea" id="RHEA-COMP:10698"/>
        <dbReference type="Rhea" id="RHEA-COMP:10700"/>
        <dbReference type="Rhea" id="RHEA-COMP:12313"/>
        <dbReference type="Rhea" id="RHEA-COMP:12314"/>
        <dbReference type="ChEBI" id="CHEBI:15377"/>
        <dbReference type="ChEBI" id="CHEBI:16044"/>
        <dbReference type="ChEBI" id="CHEBI:29950"/>
        <dbReference type="ChEBI" id="CHEBI:45764"/>
        <dbReference type="ChEBI" id="CHEBI:50058"/>
        <dbReference type="EC" id="1.8.4.12"/>
    </reaction>
</comment>
<keyword evidence="7" id="KW-1185">Reference proteome</keyword>
<dbReference type="InterPro" id="IPR028427">
    <property type="entry name" value="Met_Sox_Rdtase_MsrB"/>
</dbReference>
<feature type="domain" description="MsrB" evidence="5">
    <location>
        <begin position="44"/>
        <end position="165"/>
    </location>
</feature>
<feature type="chain" id="PRO_5045708445" description="peptide-methionine (R)-S-oxide reductase" evidence="4">
    <location>
        <begin position="26"/>
        <end position="174"/>
    </location>
</feature>
<evidence type="ECO:0000256" key="3">
    <source>
        <dbReference type="ARBA" id="ARBA00048488"/>
    </source>
</evidence>
<evidence type="ECO:0000256" key="4">
    <source>
        <dbReference type="SAM" id="SignalP"/>
    </source>
</evidence>
<protein>
    <recommendedName>
        <fullName evidence="1">peptide-methionine (R)-S-oxide reductase</fullName>
        <ecNumber evidence="1">1.8.4.12</ecNumber>
    </recommendedName>
</protein>
<dbReference type="Pfam" id="PF01641">
    <property type="entry name" value="SelR"/>
    <property type="match status" value="1"/>
</dbReference>
<feature type="signal peptide" evidence="4">
    <location>
        <begin position="1"/>
        <end position="25"/>
    </location>
</feature>
<comment type="caution">
    <text evidence="6">The sequence shown here is derived from an EMBL/GenBank/DDBJ whole genome shotgun (WGS) entry which is preliminary data.</text>
</comment>
<evidence type="ECO:0000256" key="2">
    <source>
        <dbReference type="ARBA" id="ARBA00023002"/>
    </source>
</evidence>
<keyword evidence="2" id="KW-0560">Oxidoreductase</keyword>
<dbReference type="EMBL" id="BMFF01000001">
    <property type="protein sequence ID" value="GGC88493.1"/>
    <property type="molecule type" value="Genomic_DNA"/>
</dbReference>
<dbReference type="PROSITE" id="PS51790">
    <property type="entry name" value="MSRB"/>
    <property type="match status" value="1"/>
</dbReference>
<dbReference type="PANTHER" id="PTHR10173:SF57">
    <property type="entry name" value="PEPTIDE-METHIONINE (R)-S-OXIDE REDUCTASE"/>
    <property type="match status" value="1"/>
</dbReference>
<dbReference type="NCBIfam" id="TIGR00357">
    <property type="entry name" value="peptide-methionine (R)-S-oxide reductase MsrB"/>
    <property type="match status" value="1"/>
</dbReference>
<name>A0ABQ1P0G1_9GAMM</name>
<proteinExistence type="predicted"/>
<dbReference type="PANTHER" id="PTHR10173">
    <property type="entry name" value="METHIONINE SULFOXIDE REDUCTASE"/>
    <property type="match status" value="1"/>
</dbReference>
<dbReference type="EC" id="1.8.4.12" evidence="1"/>
<dbReference type="Gene3D" id="2.170.150.20">
    <property type="entry name" value="Peptide methionine sulfoxide reductase"/>
    <property type="match status" value="1"/>
</dbReference>
<evidence type="ECO:0000313" key="7">
    <source>
        <dbReference type="Proteomes" id="UP000638188"/>
    </source>
</evidence>
<evidence type="ECO:0000259" key="5">
    <source>
        <dbReference type="PROSITE" id="PS51790"/>
    </source>
</evidence>
<sequence length="174" mass="19553">MNRRTLLTGLLALPALPLLVRTSFAQTTGSTEPLMQFEPLDRPHSYWRDKVSEQAYEVLFEESTERPGSSPLDKVYESGTYVCAACYLPLFASEHKFDSGTGWPSFTQPIEGHMGTKQDYSMIWPRTEYHCARCGGHQGHVFNDGPPPRGERWCNNGVALDFVPEGDDLPELRG</sequence>